<sequence>MRYVIAISILIVFFVQVHLSVLNTGYQEQALQRVTYALENASHAASMQVTSASVSDGYPVFDQTQADAIFREVIASNMKLDANTLSPLAGSMFKQPLTVELEQFVDYSNTPSFPYHYSNPAYGIDVVLNGPSIVYVVKIPIPQVWTKNAAYDREWSTVAAYPDK</sequence>
<proteinExistence type="predicted"/>
<dbReference type="OrthoDB" id="2937855at2"/>
<organism evidence="1 2">
    <name type="scientific">Alicyclobacillus macrosporangiidus</name>
    <dbReference type="NCBI Taxonomy" id="392015"/>
    <lineage>
        <taxon>Bacteria</taxon>
        <taxon>Bacillati</taxon>
        <taxon>Bacillota</taxon>
        <taxon>Bacilli</taxon>
        <taxon>Bacillales</taxon>
        <taxon>Alicyclobacillaceae</taxon>
        <taxon>Alicyclobacillus</taxon>
    </lineage>
</organism>
<name>A0A1I7L1T3_9BACL</name>
<keyword evidence="2" id="KW-1185">Reference proteome</keyword>
<reference evidence="2" key="1">
    <citation type="submission" date="2016-10" db="EMBL/GenBank/DDBJ databases">
        <authorList>
            <person name="Varghese N."/>
        </authorList>
    </citation>
    <scope>NUCLEOTIDE SEQUENCE [LARGE SCALE GENOMIC DNA]</scope>
    <source>
        <strain evidence="2">DSM 17980</strain>
    </source>
</reference>
<evidence type="ECO:0000313" key="1">
    <source>
        <dbReference type="EMBL" id="SFV03719.1"/>
    </source>
</evidence>
<accession>A0A1I7L1T3</accession>
<gene>
    <name evidence="1" type="ORF">SAMN05421543_12323</name>
</gene>
<dbReference type="EMBL" id="FPBV01000023">
    <property type="protein sequence ID" value="SFV03719.1"/>
    <property type="molecule type" value="Genomic_DNA"/>
</dbReference>
<dbReference type="RefSeq" id="WP_074955545.1">
    <property type="nucleotide sequence ID" value="NZ_FPBV01000023.1"/>
</dbReference>
<protein>
    <submittedName>
        <fullName evidence="1">Uncharacterized protein</fullName>
    </submittedName>
</protein>
<dbReference type="STRING" id="392015.SAMN05421543_12323"/>
<evidence type="ECO:0000313" key="2">
    <source>
        <dbReference type="Proteomes" id="UP000183508"/>
    </source>
</evidence>
<dbReference type="AlphaFoldDB" id="A0A1I7L1T3"/>
<dbReference type="Proteomes" id="UP000183508">
    <property type="component" value="Unassembled WGS sequence"/>
</dbReference>